<accession>A0ABW0ZW60</accession>
<feature type="domain" description="ER-bound oxygenase mpaB/mpaB'/Rubber oxygenase catalytic" evidence="2">
    <location>
        <begin position="33"/>
        <end position="273"/>
    </location>
</feature>
<dbReference type="EC" id="1.-.-.-" evidence="3"/>
<feature type="region of interest" description="Disordered" evidence="1">
    <location>
        <begin position="1"/>
        <end position="27"/>
    </location>
</feature>
<feature type="compositionally biased region" description="Basic and acidic residues" evidence="1">
    <location>
        <begin position="1"/>
        <end position="10"/>
    </location>
</feature>
<name>A0ABW0ZW60_9ACTN</name>
<keyword evidence="3" id="KW-0560">Oxidoreductase</keyword>
<evidence type="ECO:0000256" key="1">
    <source>
        <dbReference type="SAM" id="MobiDB-lite"/>
    </source>
</evidence>
<reference evidence="4" key="1">
    <citation type="journal article" date="2019" name="Int. J. Syst. Evol. Microbiol.">
        <title>The Global Catalogue of Microorganisms (GCM) 10K type strain sequencing project: providing services to taxonomists for standard genome sequencing and annotation.</title>
        <authorList>
            <consortium name="The Broad Institute Genomics Platform"/>
            <consortium name="The Broad Institute Genome Sequencing Center for Infectious Disease"/>
            <person name="Wu L."/>
            <person name="Ma J."/>
        </authorList>
    </citation>
    <scope>NUCLEOTIDE SEQUENCE [LARGE SCALE GENOMIC DNA]</scope>
    <source>
        <strain evidence="4">KCTC 42087</strain>
    </source>
</reference>
<dbReference type="EMBL" id="JBHSON010000006">
    <property type="protein sequence ID" value="MFC5745185.1"/>
    <property type="molecule type" value="Genomic_DNA"/>
</dbReference>
<dbReference type="GO" id="GO:0016491">
    <property type="term" value="F:oxidoreductase activity"/>
    <property type="evidence" value="ECO:0007669"/>
    <property type="project" value="UniProtKB-KW"/>
</dbReference>
<comment type="caution">
    <text evidence="3">The sequence shown here is derived from an EMBL/GenBank/DDBJ whole genome shotgun (WGS) entry which is preliminary data.</text>
</comment>
<proteinExistence type="predicted"/>
<dbReference type="PANTHER" id="PTHR36151:SF3">
    <property type="entry name" value="ER-BOUND OXYGENASE MPAB_MPAB'_RUBBER OXYGENASE CATALYTIC DOMAIN-CONTAINING PROTEIN"/>
    <property type="match status" value="1"/>
</dbReference>
<keyword evidence="4" id="KW-1185">Reference proteome</keyword>
<protein>
    <submittedName>
        <fullName evidence="3">Oxygenase MpaB family protein</fullName>
        <ecNumber evidence="3">1.-.-.-</ecNumber>
    </submittedName>
</protein>
<evidence type="ECO:0000313" key="4">
    <source>
        <dbReference type="Proteomes" id="UP001596074"/>
    </source>
</evidence>
<sequence>MTDLDVRDLPADGPADGPRRAAGSIPGPGSLTWRYAGDWRGGLTARATLLLQVAHPVVGAGVADHSGFLEDRWGRLIRTMESTFDFLGYRGDERGRGEAARLREIHKDIKGVDAQGRRYHALNPEAYLWVHATLFHGMVQTQELFGRRPLTPDRERALFAEWRELALALGITERHLPAGPDAFREYFDAMVEERLEYNDTVRLLIDLDRKPLPPPPRWPLPVFAWSGIAVPPTVLLRRVGVGALPPVLRERFQLRWTAADDLRFRAFARSMRAADTVMIDGLRQSPIASRATRRARRGR</sequence>
<evidence type="ECO:0000313" key="3">
    <source>
        <dbReference type="EMBL" id="MFC5745185.1"/>
    </source>
</evidence>
<gene>
    <name evidence="3" type="ORF">ACFPZN_06130</name>
</gene>
<dbReference type="RefSeq" id="WP_378280810.1">
    <property type="nucleotide sequence ID" value="NZ_JBHSON010000006.1"/>
</dbReference>
<dbReference type="InterPro" id="IPR018713">
    <property type="entry name" value="MPAB/Lcp_cat_dom"/>
</dbReference>
<organism evidence="3 4">
    <name type="scientific">Actinomadura rugatobispora</name>
    <dbReference type="NCBI Taxonomy" id="1994"/>
    <lineage>
        <taxon>Bacteria</taxon>
        <taxon>Bacillati</taxon>
        <taxon>Actinomycetota</taxon>
        <taxon>Actinomycetes</taxon>
        <taxon>Streptosporangiales</taxon>
        <taxon>Thermomonosporaceae</taxon>
        <taxon>Actinomadura</taxon>
    </lineage>
</organism>
<dbReference type="PANTHER" id="PTHR36151">
    <property type="entry name" value="BLR2777 PROTEIN"/>
    <property type="match status" value="1"/>
</dbReference>
<evidence type="ECO:0000259" key="2">
    <source>
        <dbReference type="Pfam" id="PF09995"/>
    </source>
</evidence>
<dbReference type="Proteomes" id="UP001596074">
    <property type="component" value="Unassembled WGS sequence"/>
</dbReference>
<dbReference type="Pfam" id="PF09995">
    <property type="entry name" value="MPAB_Lcp_cat"/>
    <property type="match status" value="1"/>
</dbReference>